<evidence type="ECO:0000256" key="5">
    <source>
        <dbReference type="ARBA" id="ARBA00022516"/>
    </source>
</evidence>
<comment type="similarity">
    <text evidence="2 11">Belongs to the LpxB family.</text>
</comment>
<dbReference type="GO" id="GO:0008915">
    <property type="term" value="F:lipid-A-disaccharide synthase activity"/>
    <property type="evidence" value="ECO:0007669"/>
    <property type="project" value="UniProtKB-EC"/>
</dbReference>
<gene>
    <name evidence="11 12" type="primary">lpxB</name>
    <name evidence="12" type="ORF">ABUE30_12480</name>
</gene>
<evidence type="ECO:0000256" key="10">
    <source>
        <dbReference type="ARBA" id="ARBA00048975"/>
    </source>
</evidence>
<comment type="catalytic activity">
    <reaction evidence="10 11">
        <text>a lipid X + a UDP-2-N,3-O-bis[(3R)-3-hydroxyacyl]-alpha-D-glucosamine = a lipid A disaccharide + UDP + H(+)</text>
        <dbReference type="Rhea" id="RHEA:67828"/>
        <dbReference type="ChEBI" id="CHEBI:15378"/>
        <dbReference type="ChEBI" id="CHEBI:58223"/>
        <dbReference type="ChEBI" id="CHEBI:137748"/>
        <dbReference type="ChEBI" id="CHEBI:176338"/>
        <dbReference type="ChEBI" id="CHEBI:176343"/>
        <dbReference type="EC" id="2.4.1.182"/>
    </reaction>
</comment>
<dbReference type="Pfam" id="PF02684">
    <property type="entry name" value="LpxB"/>
    <property type="match status" value="1"/>
</dbReference>
<evidence type="ECO:0000256" key="4">
    <source>
        <dbReference type="ARBA" id="ARBA00020902"/>
    </source>
</evidence>
<dbReference type="EMBL" id="JBEQCT010000005">
    <property type="protein sequence ID" value="MFM2485861.1"/>
    <property type="molecule type" value="Genomic_DNA"/>
</dbReference>
<evidence type="ECO:0000256" key="1">
    <source>
        <dbReference type="ARBA" id="ARBA00002056"/>
    </source>
</evidence>
<name>A0ABW9G854_9GAMM</name>
<dbReference type="RefSeq" id="WP_408624134.1">
    <property type="nucleotide sequence ID" value="NZ_JBEQCT010000005.1"/>
</dbReference>
<keyword evidence="5 11" id="KW-0444">Lipid biosynthesis</keyword>
<evidence type="ECO:0000256" key="11">
    <source>
        <dbReference type="HAMAP-Rule" id="MF_00392"/>
    </source>
</evidence>
<sequence length="380" mass="42134">MSLLPIKIALVAGEVSGDILGAGLIEQLKLLYPHAQFYGIAGPLMQAQGCEAYFEMDELAVMGIVEVLEKLPRILSVRRQLLKRLIAQKPDVFIGIDAPDFNLGVEQKLHNAGIKTVHYVSPSVWAWKQKRVFKIKRACDLLLAFLPFEKAFYDSFNVPCEFVGHTMADAIALNVAKEPARQVLQLAPQGPLLALLPGSRKAEVELLSRPFIDTVNRIAQELPALEVVVPLVNDNRRAQFEAILAEHPCHVRMHLVDGQARQVMAASDAILLASGTAALEAMLVNRPMVVGYKLKPLTYWIAQRLVKTPYVSLPNLLADELLVPECIQEQCEPAVLADALLPLLRDEQQALHTRFSYLHQQIRCQADVKAAAAIKRVIES</sequence>
<evidence type="ECO:0000256" key="6">
    <source>
        <dbReference type="ARBA" id="ARBA00022556"/>
    </source>
</evidence>
<proteinExistence type="inferred from homology"/>
<evidence type="ECO:0000256" key="3">
    <source>
        <dbReference type="ARBA" id="ARBA00012687"/>
    </source>
</evidence>
<comment type="pathway">
    <text evidence="11">Bacterial outer membrane biogenesis; LPS lipid A biosynthesis.</text>
</comment>
<evidence type="ECO:0000256" key="2">
    <source>
        <dbReference type="ARBA" id="ARBA00007868"/>
    </source>
</evidence>
<keyword evidence="6 11" id="KW-0441">Lipid A biosynthesis</keyword>
<reference evidence="12 13" key="1">
    <citation type="journal article" date="2013" name="Int. J. Syst. Evol. Microbiol.">
        <title>Celerinatantimonas yamalensis sp. nov., a cold-adapted diazotrophic bacterium from a cold permafrost brine.</title>
        <authorList>
            <person name="Shcherbakova V."/>
            <person name="Chuvilskaya N."/>
            <person name="Rivkina E."/>
            <person name="Demidov N."/>
            <person name="Uchaeva V."/>
            <person name="Suetin S."/>
            <person name="Suzina N."/>
            <person name="Gilichinsky D."/>
        </authorList>
    </citation>
    <scope>NUCLEOTIDE SEQUENCE [LARGE SCALE GENOMIC DNA]</scope>
    <source>
        <strain evidence="12 13">C7</strain>
    </source>
</reference>
<keyword evidence="7 11" id="KW-0328">Glycosyltransferase</keyword>
<dbReference type="HAMAP" id="MF_00392">
    <property type="entry name" value="LpxB"/>
    <property type="match status" value="1"/>
</dbReference>
<evidence type="ECO:0000313" key="12">
    <source>
        <dbReference type="EMBL" id="MFM2485861.1"/>
    </source>
</evidence>
<keyword evidence="13" id="KW-1185">Reference proteome</keyword>
<dbReference type="EC" id="2.4.1.182" evidence="3 11"/>
<evidence type="ECO:0000256" key="9">
    <source>
        <dbReference type="ARBA" id="ARBA00023098"/>
    </source>
</evidence>
<accession>A0ABW9G854</accession>
<dbReference type="Proteomes" id="UP001629953">
    <property type="component" value="Unassembled WGS sequence"/>
</dbReference>
<dbReference type="SUPFAM" id="SSF53756">
    <property type="entry name" value="UDP-Glycosyltransferase/glycogen phosphorylase"/>
    <property type="match status" value="1"/>
</dbReference>
<keyword evidence="9 11" id="KW-0443">Lipid metabolism</keyword>
<evidence type="ECO:0000313" key="13">
    <source>
        <dbReference type="Proteomes" id="UP001629953"/>
    </source>
</evidence>
<dbReference type="Gene3D" id="3.40.50.2000">
    <property type="entry name" value="Glycogen Phosphorylase B"/>
    <property type="match status" value="2"/>
</dbReference>
<organism evidence="12 13">
    <name type="scientific">Celerinatantimonas yamalensis</name>
    <dbReference type="NCBI Taxonomy" id="559956"/>
    <lineage>
        <taxon>Bacteria</taxon>
        <taxon>Pseudomonadati</taxon>
        <taxon>Pseudomonadota</taxon>
        <taxon>Gammaproteobacteria</taxon>
        <taxon>Celerinatantimonadaceae</taxon>
        <taxon>Celerinatantimonas</taxon>
    </lineage>
</organism>
<protein>
    <recommendedName>
        <fullName evidence="4 11">Lipid-A-disaccharide synthase</fullName>
        <ecNumber evidence="3 11">2.4.1.182</ecNumber>
    </recommendedName>
</protein>
<comment type="caution">
    <text evidence="12">The sequence shown here is derived from an EMBL/GenBank/DDBJ whole genome shotgun (WGS) entry which is preliminary data.</text>
</comment>
<evidence type="ECO:0000256" key="7">
    <source>
        <dbReference type="ARBA" id="ARBA00022676"/>
    </source>
</evidence>
<keyword evidence="8 11" id="KW-0808">Transferase</keyword>
<dbReference type="NCBIfam" id="TIGR00215">
    <property type="entry name" value="lpxB"/>
    <property type="match status" value="1"/>
</dbReference>
<dbReference type="InterPro" id="IPR003835">
    <property type="entry name" value="Glyco_trans_19"/>
</dbReference>
<comment type="function">
    <text evidence="1 11">Condensation of UDP-2,3-diacylglucosamine and 2,3-diacylglucosamine-1-phosphate to form lipid A disaccharide, a precursor of lipid A, a phosphorylated glycolipid that anchors the lipopolysaccharide to the outer membrane of the cell.</text>
</comment>
<dbReference type="PANTHER" id="PTHR30372">
    <property type="entry name" value="LIPID-A-DISACCHARIDE SYNTHASE"/>
    <property type="match status" value="1"/>
</dbReference>
<dbReference type="PANTHER" id="PTHR30372:SF4">
    <property type="entry name" value="LIPID-A-DISACCHARIDE SYNTHASE, MITOCHONDRIAL-RELATED"/>
    <property type="match status" value="1"/>
</dbReference>
<evidence type="ECO:0000256" key="8">
    <source>
        <dbReference type="ARBA" id="ARBA00022679"/>
    </source>
</evidence>